<proteinExistence type="predicted"/>
<sequence>MRSTGLICYQLQYAPTAELNDDIRRIVLRGAGEHFLAGGDVKSFMAFTKLPPEERRLTFINRIHGLNTIMYGPLPFCKARPMISDSSQKCIRPLMSQALLAPRPR</sequence>
<comment type="caution">
    <text evidence="1">The sequence shown here is derived from an EMBL/GenBank/DDBJ whole genome shotgun (WGS) entry which is preliminary data.</text>
</comment>
<reference evidence="2" key="1">
    <citation type="journal article" date="2019" name="Int. J. Syst. Evol. Microbiol.">
        <title>The Global Catalogue of Microorganisms (GCM) 10K type strain sequencing project: providing services to taxonomists for standard genome sequencing and annotation.</title>
        <authorList>
            <consortium name="The Broad Institute Genomics Platform"/>
            <consortium name="The Broad Institute Genome Sequencing Center for Infectious Disease"/>
            <person name="Wu L."/>
            <person name="Ma J."/>
        </authorList>
    </citation>
    <scope>NUCLEOTIDE SEQUENCE [LARGE SCALE GENOMIC DNA]</scope>
    <source>
        <strain evidence="2">CCUG 60559</strain>
    </source>
</reference>
<protein>
    <submittedName>
        <fullName evidence="1">Uncharacterized protein</fullName>
    </submittedName>
</protein>
<accession>A0ABW2J0W2</accession>
<dbReference type="SUPFAM" id="SSF52096">
    <property type="entry name" value="ClpP/crotonase"/>
    <property type="match status" value="1"/>
</dbReference>
<gene>
    <name evidence="1" type="ORF">ACFQQA_18730</name>
</gene>
<organism evidence="1 2">
    <name type="scientific">Marinobacter aromaticivorans</name>
    <dbReference type="NCBI Taxonomy" id="1494078"/>
    <lineage>
        <taxon>Bacteria</taxon>
        <taxon>Pseudomonadati</taxon>
        <taxon>Pseudomonadota</taxon>
        <taxon>Gammaproteobacteria</taxon>
        <taxon>Pseudomonadales</taxon>
        <taxon>Marinobacteraceae</taxon>
        <taxon>Marinobacter</taxon>
    </lineage>
</organism>
<dbReference type="Proteomes" id="UP001596506">
    <property type="component" value="Unassembled WGS sequence"/>
</dbReference>
<dbReference type="InterPro" id="IPR029045">
    <property type="entry name" value="ClpP/crotonase-like_dom_sf"/>
</dbReference>
<name>A0ABW2J0W2_9GAMM</name>
<evidence type="ECO:0000313" key="2">
    <source>
        <dbReference type="Proteomes" id="UP001596506"/>
    </source>
</evidence>
<dbReference type="RefSeq" id="WP_100690192.1">
    <property type="nucleotide sequence ID" value="NZ_JBHTBD010000019.1"/>
</dbReference>
<dbReference type="Gene3D" id="3.90.226.10">
    <property type="entry name" value="2-enoyl-CoA Hydratase, Chain A, domain 1"/>
    <property type="match status" value="1"/>
</dbReference>
<evidence type="ECO:0000313" key="1">
    <source>
        <dbReference type="EMBL" id="MFC7296748.1"/>
    </source>
</evidence>
<keyword evidence="2" id="KW-1185">Reference proteome</keyword>
<dbReference type="EMBL" id="JBHTBD010000019">
    <property type="protein sequence ID" value="MFC7296748.1"/>
    <property type="molecule type" value="Genomic_DNA"/>
</dbReference>